<dbReference type="GO" id="GO:0071218">
    <property type="term" value="P:cellular response to misfolded protein"/>
    <property type="evidence" value="ECO:0007669"/>
    <property type="project" value="TreeGrafter"/>
</dbReference>
<dbReference type="CDD" id="cd06257">
    <property type="entry name" value="DnaJ"/>
    <property type="match status" value="1"/>
</dbReference>
<keyword evidence="4" id="KW-1185">Reference proteome</keyword>
<feature type="domain" description="J" evidence="2">
    <location>
        <begin position="17"/>
        <end position="80"/>
    </location>
</feature>
<dbReference type="OrthoDB" id="10250354at2759"/>
<evidence type="ECO:0000313" key="3">
    <source>
        <dbReference type="EMBL" id="CAD8072159.1"/>
    </source>
</evidence>
<dbReference type="GO" id="GO:0030544">
    <property type="term" value="F:Hsp70 protein binding"/>
    <property type="evidence" value="ECO:0007669"/>
    <property type="project" value="TreeGrafter"/>
</dbReference>
<reference evidence="3" key="1">
    <citation type="submission" date="2021-01" db="EMBL/GenBank/DDBJ databases">
        <authorList>
            <consortium name="Genoscope - CEA"/>
            <person name="William W."/>
        </authorList>
    </citation>
    <scope>NUCLEOTIDE SEQUENCE</scope>
</reference>
<accession>A0A8S1LY72</accession>
<evidence type="ECO:0000313" key="4">
    <source>
        <dbReference type="Proteomes" id="UP000692954"/>
    </source>
</evidence>
<dbReference type="PANTHER" id="PTHR43908:SF3">
    <property type="entry name" value="AT29763P-RELATED"/>
    <property type="match status" value="1"/>
</dbReference>
<organism evidence="3 4">
    <name type="scientific">Paramecium sonneborni</name>
    <dbReference type="NCBI Taxonomy" id="65129"/>
    <lineage>
        <taxon>Eukaryota</taxon>
        <taxon>Sar</taxon>
        <taxon>Alveolata</taxon>
        <taxon>Ciliophora</taxon>
        <taxon>Intramacronucleata</taxon>
        <taxon>Oligohymenophorea</taxon>
        <taxon>Peniculida</taxon>
        <taxon>Parameciidae</taxon>
        <taxon>Paramecium</taxon>
    </lineage>
</organism>
<dbReference type="InterPro" id="IPR001623">
    <property type="entry name" value="DnaJ_domain"/>
</dbReference>
<keyword evidence="1" id="KW-0812">Transmembrane</keyword>
<dbReference type="AlphaFoldDB" id="A0A8S1LY72"/>
<evidence type="ECO:0000259" key="2">
    <source>
        <dbReference type="PROSITE" id="PS50076"/>
    </source>
</evidence>
<dbReference type="PANTHER" id="PTHR43908">
    <property type="entry name" value="AT29763P-RELATED"/>
    <property type="match status" value="1"/>
</dbReference>
<dbReference type="Pfam" id="PF00226">
    <property type="entry name" value="DnaJ"/>
    <property type="match status" value="1"/>
</dbReference>
<dbReference type="Proteomes" id="UP000692954">
    <property type="component" value="Unassembled WGS sequence"/>
</dbReference>
<name>A0A8S1LY72_9CILI</name>
<evidence type="ECO:0000256" key="1">
    <source>
        <dbReference type="SAM" id="Phobius"/>
    </source>
</evidence>
<dbReference type="GO" id="GO:0005789">
    <property type="term" value="C:endoplasmic reticulum membrane"/>
    <property type="evidence" value="ECO:0007669"/>
    <property type="project" value="TreeGrafter"/>
</dbReference>
<gene>
    <name evidence="3" type="ORF">PSON_ATCC_30995.1.T0290006</name>
</gene>
<dbReference type="InterPro" id="IPR051100">
    <property type="entry name" value="DnaJ_subfamily_B/C"/>
</dbReference>
<keyword evidence="1" id="KW-0472">Membrane</keyword>
<comment type="caution">
    <text evidence="3">The sequence shown here is derived from an EMBL/GenBank/DDBJ whole genome shotgun (WGS) entry which is preliminary data.</text>
</comment>
<dbReference type="PROSITE" id="PS50076">
    <property type="entry name" value="DNAJ_2"/>
    <property type="match status" value="1"/>
</dbReference>
<feature type="transmembrane region" description="Helical" evidence="1">
    <location>
        <begin position="122"/>
        <end position="143"/>
    </location>
</feature>
<keyword evidence="1" id="KW-1133">Transmembrane helix</keyword>
<dbReference type="SMART" id="SM00271">
    <property type="entry name" value="DnaJ"/>
    <property type="match status" value="1"/>
</dbReference>
<sequence>MKILLLILVILSLAKEDCYKIFGLNKGADLKTVKKQFRKLSLIYHPDKNNSPRAQEKYKTMTNAYQEILQGHANNYDDIKYKNRGQSSNSSDQEDLFKNTYQKQKNTEYQNKKNEIFKGIKFYLFIATILLFWYIVYKVIIFIQDDDNSQNDSENNQQNNEQYQENIKNLQYEEIFN</sequence>
<protein>
    <recommendedName>
        <fullName evidence="2">J domain-containing protein</fullName>
    </recommendedName>
</protein>
<proteinExistence type="predicted"/>
<dbReference type="EMBL" id="CAJJDN010000029">
    <property type="protein sequence ID" value="CAD8072159.1"/>
    <property type="molecule type" value="Genomic_DNA"/>
</dbReference>